<evidence type="ECO:0000313" key="2">
    <source>
        <dbReference type="EMBL" id="SVA72256.1"/>
    </source>
</evidence>
<organism evidence="2">
    <name type="scientific">marine metagenome</name>
    <dbReference type="NCBI Taxonomy" id="408172"/>
    <lineage>
        <taxon>unclassified sequences</taxon>
        <taxon>metagenomes</taxon>
        <taxon>ecological metagenomes</taxon>
    </lineage>
</organism>
<dbReference type="AlphaFoldDB" id="A0A381Y569"/>
<proteinExistence type="predicted"/>
<dbReference type="EMBL" id="UINC01017432">
    <property type="protein sequence ID" value="SVA72256.1"/>
    <property type="molecule type" value="Genomic_DNA"/>
</dbReference>
<protein>
    <submittedName>
        <fullName evidence="2">Uncharacterized protein</fullName>
    </submittedName>
</protein>
<sequence>MVNFPKLRSGLATRIDANGKPRTAPAKSDNV</sequence>
<accession>A0A381Y569</accession>
<evidence type="ECO:0000256" key="1">
    <source>
        <dbReference type="SAM" id="MobiDB-lite"/>
    </source>
</evidence>
<name>A0A381Y569_9ZZZZ</name>
<gene>
    <name evidence="2" type="ORF">METZ01_LOCUS125110</name>
</gene>
<feature type="region of interest" description="Disordered" evidence="1">
    <location>
        <begin position="1"/>
        <end position="31"/>
    </location>
</feature>
<reference evidence="2" key="1">
    <citation type="submission" date="2018-05" db="EMBL/GenBank/DDBJ databases">
        <authorList>
            <person name="Lanie J.A."/>
            <person name="Ng W.-L."/>
            <person name="Kazmierczak K.M."/>
            <person name="Andrzejewski T.M."/>
            <person name="Davidsen T.M."/>
            <person name="Wayne K.J."/>
            <person name="Tettelin H."/>
            <person name="Glass J.I."/>
            <person name="Rusch D."/>
            <person name="Podicherti R."/>
            <person name="Tsui H.-C.T."/>
            <person name="Winkler M.E."/>
        </authorList>
    </citation>
    <scope>NUCLEOTIDE SEQUENCE</scope>
</reference>